<dbReference type="PANTHER" id="PTHR46825">
    <property type="entry name" value="D-ALANYL-D-ALANINE-CARBOXYPEPTIDASE/ENDOPEPTIDASE AMPH"/>
    <property type="match status" value="1"/>
</dbReference>
<dbReference type="InterPro" id="IPR050491">
    <property type="entry name" value="AmpC-like"/>
</dbReference>
<gene>
    <name evidence="2" type="ORF">FJU11_15725</name>
</gene>
<accession>A0A506TZ16</accession>
<dbReference type="PANTHER" id="PTHR46825:SF9">
    <property type="entry name" value="BETA-LACTAMASE-RELATED DOMAIN-CONTAINING PROTEIN"/>
    <property type="match status" value="1"/>
</dbReference>
<dbReference type="InterPro" id="IPR001466">
    <property type="entry name" value="Beta-lactam-related"/>
</dbReference>
<dbReference type="Pfam" id="PF00144">
    <property type="entry name" value="Beta-lactamase"/>
    <property type="match status" value="1"/>
</dbReference>
<dbReference type="InterPro" id="IPR012338">
    <property type="entry name" value="Beta-lactam/transpept-like"/>
</dbReference>
<dbReference type="EMBL" id="VHLH01000034">
    <property type="protein sequence ID" value="TPW26231.1"/>
    <property type="molecule type" value="Genomic_DNA"/>
</dbReference>
<sequence>MEDWLEAGLAYAHRWMDYQLAKHQQPGCQFAVATANGECFERSYGVADIASGEALTDDHRFRVASHSKTFTAVAIMKLREAGKLNLDTAVGTYVDDLDAAVAETTLGQLLSHTSGLMRDGRRAGHWQRTAAFFDAEALGAELAEPLVIDANTRFKYSNIAFGLLGLVIESVTGEPYADWVMREVVLPSGLERTVPDVGDPAGQPLASGHSARMPFGHKAIDGAQSTHALAAATGFVSTAGDLARFFASLDPEAERSVLTPASRREMVRRQWHVPHRSVPRSYGLGTMTSTWQDLTLIGHAGAFPGFISRSAFVPDWKIAVSVVSNAIDGPAEEWLEGIVSILAKFHEEGAPKPAVEGWAGRWWTVWSPIDLVPMGGKVAVSAVGAAQPFRDASELEITDGTSGRIALANGFANHGEPVRRTFDEEGNQQRLYLGGSEWVTDPNELAIFDTPAVA</sequence>
<reference evidence="2 3" key="1">
    <citation type="submission" date="2019-06" db="EMBL/GenBank/DDBJ databases">
        <authorList>
            <person name="Li M."/>
        </authorList>
    </citation>
    <scope>NUCLEOTIDE SEQUENCE [LARGE SCALE GENOMIC DNA]</scope>
    <source>
        <strain evidence="2 3">BGMRC6574</strain>
    </source>
</reference>
<keyword evidence="3" id="KW-1185">Reference proteome</keyword>
<dbReference type="Gene3D" id="3.40.710.10">
    <property type="entry name" value="DD-peptidase/beta-lactamase superfamily"/>
    <property type="match status" value="1"/>
</dbReference>
<name>A0A506TZ16_9HYPH</name>
<evidence type="ECO:0000313" key="2">
    <source>
        <dbReference type="EMBL" id="TPW26231.1"/>
    </source>
</evidence>
<evidence type="ECO:0000313" key="3">
    <source>
        <dbReference type="Proteomes" id="UP000320314"/>
    </source>
</evidence>
<dbReference type="AlphaFoldDB" id="A0A506TZ16"/>
<comment type="caution">
    <text evidence="2">The sequence shown here is derived from an EMBL/GenBank/DDBJ whole genome shotgun (WGS) entry which is preliminary data.</text>
</comment>
<dbReference type="Proteomes" id="UP000320314">
    <property type="component" value="Unassembled WGS sequence"/>
</dbReference>
<organism evidence="2 3">
    <name type="scientific">Pararhizobium mangrovi</name>
    <dbReference type="NCBI Taxonomy" id="2590452"/>
    <lineage>
        <taxon>Bacteria</taxon>
        <taxon>Pseudomonadati</taxon>
        <taxon>Pseudomonadota</taxon>
        <taxon>Alphaproteobacteria</taxon>
        <taxon>Hyphomicrobiales</taxon>
        <taxon>Rhizobiaceae</taxon>
        <taxon>Rhizobium/Agrobacterium group</taxon>
        <taxon>Pararhizobium</taxon>
    </lineage>
</organism>
<evidence type="ECO:0000259" key="1">
    <source>
        <dbReference type="Pfam" id="PF00144"/>
    </source>
</evidence>
<dbReference type="SUPFAM" id="SSF56601">
    <property type="entry name" value="beta-lactamase/transpeptidase-like"/>
    <property type="match status" value="1"/>
</dbReference>
<protein>
    <submittedName>
        <fullName evidence="2">Beta-lactamase family protein</fullName>
    </submittedName>
</protein>
<dbReference type="RefSeq" id="WP_141168029.1">
    <property type="nucleotide sequence ID" value="NZ_VHLH01000034.1"/>
</dbReference>
<feature type="domain" description="Beta-lactamase-related" evidence="1">
    <location>
        <begin position="15"/>
        <end position="326"/>
    </location>
</feature>
<dbReference type="OrthoDB" id="5377981at2"/>
<proteinExistence type="predicted"/>